<keyword evidence="1" id="KW-0472">Membrane</keyword>
<dbReference type="PROSITE" id="PS51257">
    <property type="entry name" value="PROKAR_LIPOPROTEIN"/>
    <property type="match status" value="1"/>
</dbReference>
<evidence type="ECO:0000313" key="3">
    <source>
        <dbReference type="Proteomes" id="UP000886879"/>
    </source>
</evidence>
<proteinExistence type="predicted"/>
<reference evidence="2" key="1">
    <citation type="submission" date="2020-10" db="EMBL/GenBank/DDBJ databases">
        <authorList>
            <person name="Gilroy R."/>
        </authorList>
    </citation>
    <scope>NUCLEOTIDE SEQUENCE</scope>
    <source>
        <strain evidence="2">ChiGjej2B2-12916</strain>
    </source>
</reference>
<evidence type="ECO:0008006" key="4">
    <source>
        <dbReference type="Google" id="ProtNLM"/>
    </source>
</evidence>
<gene>
    <name evidence="2" type="ORF">IAD31_09070</name>
</gene>
<feature type="transmembrane region" description="Helical" evidence="1">
    <location>
        <begin position="72"/>
        <end position="98"/>
    </location>
</feature>
<name>A0A9D0YUP6_9FIRM</name>
<keyword evidence="1" id="KW-1133">Transmembrane helix</keyword>
<feature type="transmembrane region" description="Helical" evidence="1">
    <location>
        <begin position="14"/>
        <end position="38"/>
    </location>
</feature>
<sequence length="196" mass="22071">MEKIMKSTKLVQKILRILFWIVVVVSVVSACIMIASLIFMDDTAVIQGVSITIGNYRLKLSQGYSRAQLINILWMSLANIVLYGGLSCYAIRILQGIFEPMTQGKPFNTAVSDGLKKLSYTVLIFGVVRLILQLATNMVYDQMIDISSLFAANMVESCSLTVVGDGDFIIWFFLIRLFRRIFIYGETLQQLSDETL</sequence>
<evidence type="ECO:0000313" key="2">
    <source>
        <dbReference type="EMBL" id="HIQ61726.1"/>
    </source>
</evidence>
<comment type="caution">
    <text evidence="2">The sequence shown here is derived from an EMBL/GenBank/DDBJ whole genome shotgun (WGS) entry which is preliminary data.</text>
</comment>
<dbReference type="EMBL" id="DVFO01000097">
    <property type="protein sequence ID" value="HIQ61726.1"/>
    <property type="molecule type" value="Genomic_DNA"/>
</dbReference>
<feature type="transmembrane region" description="Helical" evidence="1">
    <location>
        <begin position="118"/>
        <end position="140"/>
    </location>
</feature>
<organism evidence="2 3">
    <name type="scientific">Candidatus Enterenecus faecium</name>
    <dbReference type="NCBI Taxonomy" id="2840780"/>
    <lineage>
        <taxon>Bacteria</taxon>
        <taxon>Bacillati</taxon>
        <taxon>Bacillota</taxon>
        <taxon>Clostridia</taxon>
        <taxon>Eubacteriales</taxon>
        <taxon>Candidatus Enterenecus</taxon>
    </lineage>
</organism>
<dbReference type="AlphaFoldDB" id="A0A9D0YUP6"/>
<evidence type="ECO:0000256" key="1">
    <source>
        <dbReference type="SAM" id="Phobius"/>
    </source>
</evidence>
<reference evidence="2" key="2">
    <citation type="journal article" date="2021" name="PeerJ">
        <title>Extensive microbial diversity within the chicken gut microbiome revealed by metagenomics and culture.</title>
        <authorList>
            <person name="Gilroy R."/>
            <person name="Ravi A."/>
            <person name="Getino M."/>
            <person name="Pursley I."/>
            <person name="Horton D.L."/>
            <person name="Alikhan N.F."/>
            <person name="Baker D."/>
            <person name="Gharbi K."/>
            <person name="Hall N."/>
            <person name="Watson M."/>
            <person name="Adriaenssens E.M."/>
            <person name="Foster-Nyarko E."/>
            <person name="Jarju S."/>
            <person name="Secka A."/>
            <person name="Antonio M."/>
            <person name="Oren A."/>
            <person name="Chaudhuri R.R."/>
            <person name="La Ragione R."/>
            <person name="Hildebrand F."/>
            <person name="Pallen M.J."/>
        </authorList>
    </citation>
    <scope>NUCLEOTIDE SEQUENCE</scope>
    <source>
        <strain evidence="2">ChiGjej2B2-12916</strain>
    </source>
</reference>
<dbReference type="Proteomes" id="UP000886879">
    <property type="component" value="Unassembled WGS sequence"/>
</dbReference>
<keyword evidence="1" id="KW-0812">Transmembrane</keyword>
<protein>
    <recommendedName>
        <fullName evidence="4">DUF2975 domain-containing protein</fullName>
    </recommendedName>
</protein>
<accession>A0A9D0YUP6</accession>